<evidence type="ECO:0000256" key="1">
    <source>
        <dbReference type="SAM" id="Phobius"/>
    </source>
</evidence>
<keyword evidence="1" id="KW-0812">Transmembrane</keyword>
<comment type="caution">
    <text evidence="2">The sequence shown here is derived from an EMBL/GenBank/DDBJ whole genome shotgun (WGS) entry which is preliminary data.</text>
</comment>
<name>A0A395MEJ6_9HYPO</name>
<dbReference type="AlphaFoldDB" id="A0A395MEJ6"/>
<sequence>MTTITITAVAIAYAIIVTIIALTILALPITATEVNPSELLVIRGNYRNPGVLEITMLPHSDFEQSFFLVDIKFKDWRHLTAQEIKDNGFQYLTPRNTLVDKLASPYRKSHLSPRAT</sequence>
<organism evidence="2 3">
    <name type="scientific">Fusarium flagelliforme</name>
    <dbReference type="NCBI Taxonomy" id="2675880"/>
    <lineage>
        <taxon>Eukaryota</taxon>
        <taxon>Fungi</taxon>
        <taxon>Dikarya</taxon>
        <taxon>Ascomycota</taxon>
        <taxon>Pezizomycotina</taxon>
        <taxon>Sordariomycetes</taxon>
        <taxon>Hypocreomycetidae</taxon>
        <taxon>Hypocreales</taxon>
        <taxon>Nectriaceae</taxon>
        <taxon>Fusarium</taxon>
        <taxon>Fusarium incarnatum-equiseti species complex</taxon>
    </lineage>
</organism>
<reference evidence="2 3" key="1">
    <citation type="journal article" date="2018" name="PLoS Pathog.">
        <title>Evolution of structural diversity of trichothecenes, a family of toxins produced by plant pathogenic and entomopathogenic fungi.</title>
        <authorList>
            <person name="Proctor R.H."/>
            <person name="McCormick S.P."/>
            <person name="Kim H.S."/>
            <person name="Cardoza R.E."/>
            <person name="Stanley A.M."/>
            <person name="Lindo L."/>
            <person name="Kelly A."/>
            <person name="Brown D.W."/>
            <person name="Lee T."/>
            <person name="Vaughan M.M."/>
            <person name="Alexander N.J."/>
            <person name="Busman M."/>
            <person name="Gutierrez S."/>
        </authorList>
    </citation>
    <scope>NUCLEOTIDE SEQUENCE [LARGE SCALE GENOMIC DNA]</scope>
    <source>
        <strain evidence="2 3">NRRL 13405</strain>
    </source>
</reference>
<gene>
    <name evidence="2" type="ORF">FIE12Z_10282</name>
</gene>
<dbReference type="Proteomes" id="UP000265631">
    <property type="component" value="Unassembled WGS sequence"/>
</dbReference>
<dbReference type="EMBL" id="PXXK01000350">
    <property type="protein sequence ID" value="RFN45519.1"/>
    <property type="molecule type" value="Genomic_DNA"/>
</dbReference>
<feature type="transmembrane region" description="Helical" evidence="1">
    <location>
        <begin position="6"/>
        <end position="27"/>
    </location>
</feature>
<dbReference type="OrthoDB" id="10541622at2759"/>
<keyword evidence="3" id="KW-1185">Reference proteome</keyword>
<proteinExistence type="predicted"/>
<keyword evidence="1" id="KW-1133">Transmembrane helix</keyword>
<evidence type="ECO:0000313" key="3">
    <source>
        <dbReference type="Proteomes" id="UP000265631"/>
    </source>
</evidence>
<evidence type="ECO:0000313" key="2">
    <source>
        <dbReference type="EMBL" id="RFN45519.1"/>
    </source>
</evidence>
<keyword evidence="1" id="KW-0472">Membrane</keyword>
<accession>A0A395MEJ6</accession>
<protein>
    <submittedName>
        <fullName evidence="2">Uncharacterized protein</fullName>
    </submittedName>
</protein>